<organism evidence="2">
    <name type="scientific">Selenotholus foelschei</name>
    <dbReference type="NCBI Taxonomy" id="1905327"/>
    <lineage>
        <taxon>Eukaryota</taxon>
        <taxon>Metazoa</taxon>
        <taxon>Ecdysozoa</taxon>
        <taxon>Arthropoda</taxon>
        <taxon>Chelicerata</taxon>
        <taxon>Arachnida</taxon>
        <taxon>Araneae</taxon>
        <taxon>Mygalomorphae</taxon>
        <taxon>Avicularoidea</taxon>
        <taxon>Theraphosidae</taxon>
        <taxon>Selenotholus</taxon>
    </lineage>
</organism>
<evidence type="ECO:0000256" key="1">
    <source>
        <dbReference type="SAM" id="SignalP"/>
    </source>
</evidence>
<dbReference type="Gene3D" id="2.10.80.10">
    <property type="entry name" value="Lipase, subunit A"/>
    <property type="match status" value="1"/>
</dbReference>
<feature type="chain" id="PRO_5036115468" evidence="1">
    <location>
        <begin position="18"/>
        <end position="106"/>
    </location>
</feature>
<keyword evidence="1" id="KW-0732">Signal</keyword>
<protein>
    <submittedName>
        <fullName evidence="2">U51-Theraphotoxin-Sfo1b_1</fullName>
    </submittedName>
</protein>
<reference evidence="2" key="1">
    <citation type="submission" date="2017-03" db="EMBL/GenBank/DDBJ databases">
        <authorList>
            <person name="QRISCLOUD D."/>
        </authorList>
    </citation>
    <scope>NUCLEOTIDE SEQUENCE</scope>
</reference>
<proteinExistence type="predicted"/>
<dbReference type="EMBL" id="HAGO01000163">
    <property type="protein sequence ID" value="SMD29851.1"/>
    <property type="molecule type" value="Transcribed_RNA"/>
</dbReference>
<dbReference type="AlphaFoldDB" id="A0A482Z879"/>
<name>A0A482Z879_9ARAC</name>
<accession>A0A482Z879</accession>
<reference evidence="2" key="2">
    <citation type="submission" date="2019-04" db="EMBL/GenBank/DDBJ databases">
        <title>Unravelling the molecular evolution of spider venoms.</title>
        <authorList>
            <person name="Pineda S."/>
        </authorList>
    </citation>
    <scope>NUCLEOTIDE SEQUENCE</scope>
</reference>
<sequence>MKFAVCIAFSLLVCVAAQSETTCGNQECRPNSCCIKRKVGPGNSYPRCHPLGKQDNPCEEPNAENLYEQHCPCETETGLSCVKVEDEQLRCKLIETTTEEPTTQSE</sequence>
<evidence type="ECO:0000313" key="2">
    <source>
        <dbReference type="EMBL" id="SMD29927.1"/>
    </source>
</evidence>
<feature type="signal peptide" evidence="1">
    <location>
        <begin position="1"/>
        <end position="17"/>
    </location>
</feature>
<dbReference type="EMBL" id="HAGO01000239">
    <property type="protein sequence ID" value="SMD29927.1"/>
    <property type="molecule type" value="Transcribed_RNA"/>
</dbReference>